<keyword evidence="2" id="KW-0732">Signal</keyword>
<comment type="caution">
    <text evidence="3">The sequence shown here is derived from an EMBL/GenBank/DDBJ whole genome shotgun (WGS) entry which is preliminary data.</text>
</comment>
<dbReference type="Proteomes" id="UP000823989">
    <property type="component" value="Unassembled WGS sequence"/>
</dbReference>
<gene>
    <name evidence="3" type="ORF">H9891_08820</name>
</gene>
<organism evidence="3 4">
    <name type="scientific">Candidatus Salinicoccus stercoripullorum</name>
    <dbReference type="NCBI Taxonomy" id="2838756"/>
    <lineage>
        <taxon>Bacteria</taxon>
        <taxon>Bacillati</taxon>
        <taxon>Bacillota</taxon>
        <taxon>Bacilli</taxon>
        <taxon>Bacillales</taxon>
        <taxon>Staphylococcaceae</taxon>
        <taxon>Salinicoccus</taxon>
    </lineage>
</organism>
<accession>A0A9D1QI67</accession>
<feature type="region of interest" description="Disordered" evidence="1">
    <location>
        <begin position="24"/>
        <end position="52"/>
    </location>
</feature>
<reference evidence="3" key="1">
    <citation type="journal article" date="2021" name="PeerJ">
        <title>Extensive microbial diversity within the chicken gut microbiome revealed by metagenomics and culture.</title>
        <authorList>
            <person name="Gilroy R."/>
            <person name="Ravi A."/>
            <person name="Getino M."/>
            <person name="Pursley I."/>
            <person name="Horton D.L."/>
            <person name="Alikhan N.F."/>
            <person name="Baker D."/>
            <person name="Gharbi K."/>
            <person name="Hall N."/>
            <person name="Watson M."/>
            <person name="Adriaenssens E.M."/>
            <person name="Foster-Nyarko E."/>
            <person name="Jarju S."/>
            <person name="Secka A."/>
            <person name="Antonio M."/>
            <person name="Oren A."/>
            <person name="Chaudhuri R.R."/>
            <person name="La Ragione R."/>
            <person name="Hildebrand F."/>
            <person name="Pallen M.J."/>
        </authorList>
    </citation>
    <scope>NUCLEOTIDE SEQUENCE</scope>
    <source>
        <strain evidence="3">ChiHjej13B12-752</strain>
    </source>
</reference>
<dbReference type="PROSITE" id="PS51257">
    <property type="entry name" value="PROKAR_LIPOPROTEIN"/>
    <property type="match status" value="1"/>
</dbReference>
<dbReference type="AlphaFoldDB" id="A0A9D1QI67"/>
<protein>
    <submittedName>
        <fullName evidence="3">Uncharacterized protein</fullName>
    </submittedName>
</protein>
<dbReference type="EMBL" id="DXHR01000030">
    <property type="protein sequence ID" value="HIW13236.1"/>
    <property type="molecule type" value="Genomic_DNA"/>
</dbReference>
<name>A0A9D1QI67_9STAP</name>
<evidence type="ECO:0000313" key="4">
    <source>
        <dbReference type="Proteomes" id="UP000823989"/>
    </source>
</evidence>
<feature type="chain" id="PRO_5038932850" evidence="2">
    <location>
        <begin position="20"/>
        <end position="52"/>
    </location>
</feature>
<sequence length="52" mass="5766">MKKRSIFALVMCQVLVLSACGMNSDDESEFDQQQTINDTNYQESDSGSDNGD</sequence>
<reference evidence="3" key="2">
    <citation type="submission" date="2021-04" db="EMBL/GenBank/DDBJ databases">
        <authorList>
            <person name="Gilroy R."/>
        </authorList>
    </citation>
    <scope>NUCLEOTIDE SEQUENCE</scope>
    <source>
        <strain evidence="3">ChiHjej13B12-752</strain>
    </source>
</reference>
<proteinExistence type="predicted"/>
<feature type="compositionally biased region" description="Polar residues" evidence="1">
    <location>
        <begin position="31"/>
        <end position="52"/>
    </location>
</feature>
<evidence type="ECO:0000313" key="3">
    <source>
        <dbReference type="EMBL" id="HIW13236.1"/>
    </source>
</evidence>
<feature type="signal peptide" evidence="2">
    <location>
        <begin position="1"/>
        <end position="19"/>
    </location>
</feature>
<evidence type="ECO:0000256" key="1">
    <source>
        <dbReference type="SAM" id="MobiDB-lite"/>
    </source>
</evidence>
<evidence type="ECO:0000256" key="2">
    <source>
        <dbReference type="SAM" id="SignalP"/>
    </source>
</evidence>